<evidence type="ECO:0000313" key="2">
    <source>
        <dbReference type="EMBL" id="EWS82448.1"/>
    </source>
</evidence>
<accession>Z9JWR9</accession>
<dbReference type="AlphaFoldDB" id="Z9JWR9"/>
<dbReference type="Proteomes" id="UP000023067">
    <property type="component" value="Unassembled WGS sequence"/>
</dbReference>
<keyword evidence="3" id="KW-1185">Reference proteome</keyword>
<dbReference type="STRING" id="396014.BF93_10915"/>
<reference evidence="2 3" key="1">
    <citation type="submission" date="2014-02" db="EMBL/GenBank/DDBJ databases">
        <title>Genome sequence of Brachybacterium phenoliresistens strain W13A50.</title>
        <authorList>
            <person name="Wang X."/>
        </authorList>
    </citation>
    <scope>NUCLEOTIDE SEQUENCE [LARGE SCALE GENOMIC DNA]</scope>
    <source>
        <strain evidence="2 3">W13A50</strain>
    </source>
</reference>
<gene>
    <name evidence="2" type="ORF">BF93_10915</name>
</gene>
<dbReference type="EMBL" id="JDYK01000003">
    <property type="protein sequence ID" value="EWS82448.1"/>
    <property type="molecule type" value="Genomic_DNA"/>
</dbReference>
<evidence type="ECO:0000313" key="3">
    <source>
        <dbReference type="Proteomes" id="UP000023067"/>
    </source>
</evidence>
<comment type="caution">
    <text evidence="2">The sequence shown here is derived from an EMBL/GenBank/DDBJ whole genome shotgun (WGS) entry which is preliminary data.</text>
</comment>
<name>Z9JWR9_9MICO</name>
<evidence type="ECO:0000256" key="1">
    <source>
        <dbReference type="SAM" id="MobiDB-lite"/>
    </source>
</evidence>
<dbReference type="PATRIC" id="fig|396014.3.peg.694"/>
<dbReference type="HOGENOM" id="CLU_1934016_0_0_11"/>
<protein>
    <submittedName>
        <fullName evidence="2">Uncharacterized protein</fullName>
    </submittedName>
</protein>
<dbReference type="eggNOG" id="COG0596">
    <property type="taxonomic scope" value="Bacteria"/>
</dbReference>
<organism evidence="2 3">
    <name type="scientific">Brachybacterium phenoliresistens</name>
    <dbReference type="NCBI Taxonomy" id="396014"/>
    <lineage>
        <taxon>Bacteria</taxon>
        <taxon>Bacillati</taxon>
        <taxon>Actinomycetota</taxon>
        <taxon>Actinomycetes</taxon>
        <taxon>Micrococcales</taxon>
        <taxon>Dermabacteraceae</taxon>
        <taxon>Brachybacterium</taxon>
    </lineage>
</organism>
<proteinExistence type="predicted"/>
<feature type="region of interest" description="Disordered" evidence="1">
    <location>
        <begin position="104"/>
        <end position="130"/>
    </location>
</feature>
<sequence length="130" mass="14587">MSRVADLLPTDEGLVPRFDAAVVQSTIDAVHEPRGDEWEALTVPTLAIFAKHGMVSGADKDELIRRRPETDRTDLGRGGRDAHLDAFDEWIDVLRRRLSRGRFGESRTGTRCRRSVPELGGVPRQRLTAR</sequence>